<dbReference type="OrthoDB" id="70250at2759"/>
<gene>
    <name evidence="2" type="ORF">BDN70DRAFT_876265</name>
</gene>
<organism evidence="2 3">
    <name type="scientific">Pholiota conissans</name>
    <dbReference type="NCBI Taxonomy" id="109636"/>
    <lineage>
        <taxon>Eukaryota</taxon>
        <taxon>Fungi</taxon>
        <taxon>Dikarya</taxon>
        <taxon>Basidiomycota</taxon>
        <taxon>Agaricomycotina</taxon>
        <taxon>Agaricomycetes</taxon>
        <taxon>Agaricomycetidae</taxon>
        <taxon>Agaricales</taxon>
        <taxon>Agaricineae</taxon>
        <taxon>Strophariaceae</taxon>
        <taxon>Pholiota</taxon>
    </lineage>
</organism>
<proteinExistence type="predicted"/>
<dbReference type="GO" id="GO:0005783">
    <property type="term" value="C:endoplasmic reticulum"/>
    <property type="evidence" value="ECO:0007669"/>
    <property type="project" value="TreeGrafter"/>
</dbReference>
<evidence type="ECO:0000313" key="3">
    <source>
        <dbReference type="Proteomes" id="UP000807469"/>
    </source>
</evidence>
<dbReference type="EMBL" id="MU155178">
    <property type="protein sequence ID" value="KAF9481475.1"/>
    <property type="molecule type" value="Genomic_DNA"/>
</dbReference>
<keyword evidence="1" id="KW-1133">Transmembrane helix</keyword>
<name>A0A9P5Z7E6_9AGAR</name>
<keyword evidence="3" id="KW-1185">Reference proteome</keyword>
<evidence type="ECO:0000313" key="2">
    <source>
        <dbReference type="EMBL" id="KAF9481475.1"/>
    </source>
</evidence>
<keyword evidence="1" id="KW-0472">Membrane</keyword>
<dbReference type="PANTHER" id="PTHR21329:SF3">
    <property type="entry name" value="PHOSPHATIDYLINOSITOL N-ACETYLGLUCOSAMINYLTRANSFERASE SUBUNIT Q"/>
    <property type="match status" value="1"/>
</dbReference>
<dbReference type="GO" id="GO:0006506">
    <property type="term" value="P:GPI anchor biosynthetic process"/>
    <property type="evidence" value="ECO:0007669"/>
    <property type="project" value="InterPro"/>
</dbReference>
<protein>
    <submittedName>
        <fullName evidence="2">Gpi1-domain-containing protein</fullName>
    </submittedName>
</protein>
<evidence type="ECO:0000256" key="1">
    <source>
        <dbReference type="SAM" id="Phobius"/>
    </source>
</evidence>
<reference evidence="2" key="1">
    <citation type="submission" date="2020-11" db="EMBL/GenBank/DDBJ databases">
        <authorList>
            <consortium name="DOE Joint Genome Institute"/>
            <person name="Ahrendt S."/>
            <person name="Riley R."/>
            <person name="Andreopoulos W."/>
            <person name="Labutti K."/>
            <person name="Pangilinan J."/>
            <person name="Ruiz-Duenas F.J."/>
            <person name="Barrasa J.M."/>
            <person name="Sanchez-Garcia M."/>
            <person name="Camarero S."/>
            <person name="Miyauchi S."/>
            <person name="Serrano A."/>
            <person name="Linde D."/>
            <person name="Babiker R."/>
            <person name="Drula E."/>
            <person name="Ayuso-Fernandez I."/>
            <person name="Pacheco R."/>
            <person name="Padilla G."/>
            <person name="Ferreira P."/>
            <person name="Barriuso J."/>
            <person name="Kellner H."/>
            <person name="Castanera R."/>
            <person name="Alfaro M."/>
            <person name="Ramirez L."/>
            <person name="Pisabarro A.G."/>
            <person name="Kuo A."/>
            <person name="Tritt A."/>
            <person name="Lipzen A."/>
            <person name="He G."/>
            <person name="Yan M."/>
            <person name="Ng V."/>
            <person name="Cullen D."/>
            <person name="Martin F."/>
            <person name="Rosso M.-N."/>
            <person name="Henrissat B."/>
            <person name="Hibbett D."/>
            <person name="Martinez A.T."/>
            <person name="Grigoriev I.V."/>
        </authorList>
    </citation>
    <scope>NUCLEOTIDE SEQUENCE</scope>
    <source>
        <strain evidence="2">CIRM-BRFM 674</strain>
    </source>
</reference>
<feature type="transmembrane region" description="Helical" evidence="1">
    <location>
        <begin position="374"/>
        <end position="395"/>
    </location>
</feature>
<dbReference type="GO" id="GO:0016020">
    <property type="term" value="C:membrane"/>
    <property type="evidence" value="ECO:0007669"/>
    <property type="project" value="InterPro"/>
</dbReference>
<feature type="transmembrane region" description="Helical" evidence="1">
    <location>
        <begin position="454"/>
        <end position="478"/>
    </location>
</feature>
<feature type="transmembrane region" description="Helical" evidence="1">
    <location>
        <begin position="415"/>
        <end position="433"/>
    </location>
</feature>
<comment type="caution">
    <text evidence="2">The sequence shown here is derived from an EMBL/GenBank/DDBJ whole genome shotgun (WGS) entry which is preliminary data.</text>
</comment>
<accession>A0A9P5Z7E6</accession>
<dbReference type="AlphaFoldDB" id="A0A9P5Z7E6"/>
<dbReference type="Proteomes" id="UP000807469">
    <property type="component" value="Unassembled WGS sequence"/>
</dbReference>
<feature type="transmembrane region" description="Helical" evidence="1">
    <location>
        <begin position="193"/>
        <end position="220"/>
    </location>
</feature>
<keyword evidence="1" id="KW-0812">Transmembrane</keyword>
<sequence length="607" mass="67846">MHSSSLALPTSPTTVFWPKDCVEGGICYGWLNPVICVAGVIKQDATTSQTAEALAAALSLSESWKAVQDSCGGIPTLLGICTFNRRLPIPSTLKLFDGHDADLVSYILYDQHTPKSLRFYIMEPPKNSPPVVGQMGPLDPYNRLARYDCTGRQCYEVERAINEVVICQINTSSLLQIILKAPSTSPKLLPTTAVFLLTLATHLSSLSALLLSFAKVAYAVTNLQLVPKMNSFVADGFKVKDVSAIVQQMDVRIEQAVFFITHVPTLNRRNTYDTPSYSVRYTNFFNTVWLMMNDMTLGMACGAFLSENSVVLSDYFNTAIQTWLFHFPREAIYWLDAWPAGLKLNAQLSSFYVHTFIGVIDTWDYILPPLTPHLFTTLGTLASVGGLTLLLAVLSDLLSFFLTAHLRIAYELARVVYWAAGVRLGGGLLWGVFRGKRRNILRNRTDTWSYDIDQLLFGTVLFTLLAFLFPTALVYYILFAGLRLATLLVQASIETSLAFMHHFPLFALMLRFKDPERLPGGICFTLKVLPSAAVKATSYLVLENQPIPLSAIFFQYIELWNRLARHYNPLRLLYQVLAGQHLSSIPGYSIRYVAGPEVNKKLEDKAR</sequence>
<dbReference type="InterPro" id="IPR007720">
    <property type="entry name" value="PigQ/GPI1"/>
</dbReference>
<dbReference type="PANTHER" id="PTHR21329">
    <property type="entry name" value="PHOSPHATIDYLINOSITOL N-ACETYLGLUCOSAMINYLTRANSFERASE SUBUNIT Q-RELATED"/>
    <property type="match status" value="1"/>
</dbReference>
<dbReference type="Pfam" id="PF05024">
    <property type="entry name" value="Gpi1"/>
    <property type="match status" value="1"/>
</dbReference>